<name>A0A7C2WBZ3_9BACT</name>
<dbReference type="SUPFAM" id="SSF46955">
    <property type="entry name" value="Putative DNA-binding domain"/>
    <property type="match status" value="1"/>
</dbReference>
<evidence type="ECO:0000313" key="3">
    <source>
        <dbReference type="EMBL" id="HEX71303.1"/>
    </source>
</evidence>
<keyword evidence="1" id="KW-0238">DNA-binding</keyword>
<gene>
    <name evidence="3" type="ORF">ENP13_08695</name>
</gene>
<dbReference type="CDD" id="cd00592">
    <property type="entry name" value="HTH_MerR-like"/>
    <property type="match status" value="1"/>
</dbReference>
<dbReference type="InterPro" id="IPR000551">
    <property type="entry name" value="MerR-type_HTH_dom"/>
</dbReference>
<reference evidence="3" key="1">
    <citation type="journal article" date="2020" name="mSystems">
        <title>Genome- and Community-Level Interaction Insights into Carbon Utilization and Element Cycling Functions of Hydrothermarchaeota in Hydrothermal Sediment.</title>
        <authorList>
            <person name="Zhou Z."/>
            <person name="Liu Y."/>
            <person name="Xu W."/>
            <person name="Pan J."/>
            <person name="Luo Z.H."/>
            <person name="Li M."/>
        </authorList>
    </citation>
    <scope>NUCLEOTIDE SEQUENCE [LARGE SCALE GENOMIC DNA]</scope>
    <source>
        <strain evidence="3">SpSt-192</strain>
    </source>
</reference>
<dbReference type="InterPro" id="IPR047057">
    <property type="entry name" value="MerR_fam"/>
</dbReference>
<dbReference type="EMBL" id="DSID01000658">
    <property type="protein sequence ID" value="HEX71303.1"/>
    <property type="molecule type" value="Genomic_DNA"/>
</dbReference>
<evidence type="ECO:0000256" key="1">
    <source>
        <dbReference type="ARBA" id="ARBA00023125"/>
    </source>
</evidence>
<comment type="caution">
    <text evidence="3">The sequence shown here is derived from an EMBL/GenBank/DDBJ whole genome shotgun (WGS) entry which is preliminary data.</text>
</comment>
<dbReference type="PROSITE" id="PS50937">
    <property type="entry name" value="HTH_MERR_2"/>
    <property type="match status" value="1"/>
</dbReference>
<dbReference type="PANTHER" id="PTHR30204:SF93">
    <property type="entry name" value="HTH MERR-TYPE DOMAIN-CONTAINING PROTEIN"/>
    <property type="match status" value="1"/>
</dbReference>
<feature type="domain" description="HTH merR-type" evidence="2">
    <location>
        <begin position="10"/>
        <end position="78"/>
    </location>
</feature>
<dbReference type="PANTHER" id="PTHR30204">
    <property type="entry name" value="REDOX-CYCLING DRUG-SENSING TRANSCRIPTIONAL ACTIVATOR SOXR"/>
    <property type="match status" value="1"/>
</dbReference>
<dbReference type="GO" id="GO:0003677">
    <property type="term" value="F:DNA binding"/>
    <property type="evidence" value="ECO:0007669"/>
    <property type="project" value="UniProtKB-KW"/>
</dbReference>
<organism evidence="3">
    <name type="scientific">Thermorudis sp</name>
    <dbReference type="NCBI Taxonomy" id="1969470"/>
    <lineage>
        <taxon>Bacteria</taxon>
        <taxon>Pseudomonadati</taxon>
        <taxon>Thermomicrobiota</taxon>
        <taxon>Thermomicrobia</taxon>
        <taxon>Thermomicrobia incertae sedis</taxon>
        <taxon>Thermorudis</taxon>
    </lineage>
</organism>
<dbReference type="GO" id="GO:0003700">
    <property type="term" value="F:DNA-binding transcription factor activity"/>
    <property type="evidence" value="ECO:0007669"/>
    <property type="project" value="InterPro"/>
</dbReference>
<dbReference type="AlphaFoldDB" id="A0A7C2WBZ3"/>
<accession>A0A7C2WBZ3</accession>
<protein>
    <submittedName>
        <fullName evidence="3">MerR family transcriptional regulator</fullName>
    </submittedName>
</protein>
<dbReference type="InterPro" id="IPR009061">
    <property type="entry name" value="DNA-bd_dom_put_sf"/>
</dbReference>
<sequence>MSERGYPETSMSIHELAARSGVPERRIRYYIAEGLLSPPRGRGRAAHYGPEHLERLAEIQALRSQHLGLEEIRQRLQRHTDSARSPADGSLWRHWELKPGVLLIARADLVEPEMQRVEALASMARQLLGDAGREGERRGDRRSAR</sequence>
<proteinExistence type="predicted"/>
<dbReference type="Pfam" id="PF13411">
    <property type="entry name" value="MerR_1"/>
    <property type="match status" value="1"/>
</dbReference>
<dbReference type="SMART" id="SM00422">
    <property type="entry name" value="HTH_MERR"/>
    <property type="match status" value="1"/>
</dbReference>
<evidence type="ECO:0000259" key="2">
    <source>
        <dbReference type="PROSITE" id="PS50937"/>
    </source>
</evidence>
<dbReference type="Gene3D" id="1.10.1660.10">
    <property type="match status" value="1"/>
</dbReference>